<evidence type="ECO:0000313" key="3">
    <source>
        <dbReference type="Proteomes" id="UP001140949"/>
    </source>
</evidence>
<sequence length="152" mass="16698">MVGIFSRLHGVRSGHRRTQSAVDARQPLPENVEVTGPPSVYVAHGIEVDVEFKPIEHPSEPIDYDQPVKCPLPEPSILNDGRIWKERMSSASARMRADLPVVKEGSQLESEPAEAKPRPAPPKRSILPSLSAPEHNLINLLEECHAAGDQHA</sequence>
<dbReference type="EMBL" id="JANAVB010031219">
    <property type="protein sequence ID" value="KAJ6812230.1"/>
    <property type="molecule type" value="Genomic_DNA"/>
</dbReference>
<reference evidence="2" key="2">
    <citation type="submission" date="2023-04" db="EMBL/GenBank/DDBJ databases">
        <authorList>
            <person name="Bruccoleri R.E."/>
            <person name="Oakeley E.J."/>
            <person name="Faust A.-M."/>
            <person name="Dessus-Babus S."/>
            <person name="Altorfer M."/>
            <person name="Burckhardt D."/>
            <person name="Oertli M."/>
            <person name="Naumann U."/>
            <person name="Petersen F."/>
            <person name="Wong J."/>
        </authorList>
    </citation>
    <scope>NUCLEOTIDE SEQUENCE</scope>
    <source>
        <strain evidence="2">GSM-AAB239-AS_SAM_17_03QT</strain>
        <tissue evidence="2">Leaf</tissue>
    </source>
</reference>
<dbReference type="AlphaFoldDB" id="A0AAX6F740"/>
<comment type="caution">
    <text evidence="2">The sequence shown here is derived from an EMBL/GenBank/DDBJ whole genome shotgun (WGS) entry which is preliminary data.</text>
</comment>
<accession>A0AAX6F740</accession>
<keyword evidence="3" id="KW-1185">Reference proteome</keyword>
<dbReference type="Proteomes" id="UP001140949">
    <property type="component" value="Unassembled WGS sequence"/>
</dbReference>
<feature type="region of interest" description="Disordered" evidence="1">
    <location>
        <begin position="95"/>
        <end position="131"/>
    </location>
</feature>
<reference evidence="2" key="1">
    <citation type="journal article" date="2023" name="GigaByte">
        <title>Genome assembly of the bearded iris, Iris pallida Lam.</title>
        <authorList>
            <person name="Bruccoleri R.E."/>
            <person name="Oakeley E.J."/>
            <person name="Faust A.M.E."/>
            <person name="Altorfer M."/>
            <person name="Dessus-Babus S."/>
            <person name="Burckhardt D."/>
            <person name="Oertli M."/>
            <person name="Naumann U."/>
            <person name="Petersen F."/>
            <person name="Wong J."/>
        </authorList>
    </citation>
    <scope>NUCLEOTIDE SEQUENCE</scope>
    <source>
        <strain evidence="2">GSM-AAB239-AS_SAM_17_03QT</strain>
    </source>
</reference>
<evidence type="ECO:0000313" key="2">
    <source>
        <dbReference type="EMBL" id="KAJ6812230.1"/>
    </source>
</evidence>
<name>A0AAX6F740_IRIPA</name>
<gene>
    <name evidence="2" type="ORF">M6B38_149005</name>
</gene>
<organism evidence="2 3">
    <name type="scientific">Iris pallida</name>
    <name type="common">Sweet iris</name>
    <dbReference type="NCBI Taxonomy" id="29817"/>
    <lineage>
        <taxon>Eukaryota</taxon>
        <taxon>Viridiplantae</taxon>
        <taxon>Streptophyta</taxon>
        <taxon>Embryophyta</taxon>
        <taxon>Tracheophyta</taxon>
        <taxon>Spermatophyta</taxon>
        <taxon>Magnoliopsida</taxon>
        <taxon>Liliopsida</taxon>
        <taxon>Asparagales</taxon>
        <taxon>Iridaceae</taxon>
        <taxon>Iridoideae</taxon>
        <taxon>Irideae</taxon>
        <taxon>Iris</taxon>
    </lineage>
</organism>
<evidence type="ECO:0000256" key="1">
    <source>
        <dbReference type="SAM" id="MobiDB-lite"/>
    </source>
</evidence>
<proteinExistence type="predicted"/>
<dbReference type="PANTHER" id="PTHR34196:SF2">
    <property type="entry name" value="OS02G0697700 PROTEIN"/>
    <property type="match status" value="1"/>
</dbReference>
<dbReference type="PANTHER" id="PTHR34196">
    <property type="entry name" value="OS02G0697700 PROTEIN"/>
    <property type="match status" value="1"/>
</dbReference>
<protein>
    <submittedName>
        <fullName evidence="2">Uncharacterized protein</fullName>
    </submittedName>
</protein>